<dbReference type="GO" id="GO:0005096">
    <property type="term" value="F:GTPase activator activity"/>
    <property type="evidence" value="ECO:0007669"/>
    <property type="project" value="UniProtKB-KW"/>
</dbReference>
<dbReference type="FunFam" id="1.10.10.750:FF:000003">
    <property type="entry name" value="GTPase activating protein (Evi5)"/>
    <property type="match status" value="1"/>
</dbReference>
<dbReference type="InterPro" id="IPR035969">
    <property type="entry name" value="Rab-GAP_TBC_sf"/>
</dbReference>
<dbReference type="InterPro" id="IPR050302">
    <property type="entry name" value="Rab_GAP_TBC_domain"/>
</dbReference>
<dbReference type="FunFam" id="1.10.8.270:FF:000001">
    <property type="entry name" value="TBC1 domain family member 1"/>
    <property type="match status" value="1"/>
</dbReference>
<evidence type="ECO:0000313" key="7">
    <source>
        <dbReference type="Proteomes" id="UP000193467"/>
    </source>
</evidence>
<dbReference type="FunFam" id="1.10.472.80:FF:000027">
    <property type="entry name" value="GTPase activating protein (Evi5)"/>
    <property type="match status" value="1"/>
</dbReference>
<name>A0A1Y2FYH5_9BASI</name>
<dbReference type="PANTHER" id="PTHR47219:SF9">
    <property type="entry name" value="GTPASE ACTIVATING PROTEIN AND CENTROSOME-ASSOCIATED, ISOFORM B"/>
    <property type="match status" value="1"/>
</dbReference>
<dbReference type="EMBL" id="MCGR01000007">
    <property type="protein sequence ID" value="ORY89078.1"/>
    <property type="molecule type" value="Genomic_DNA"/>
</dbReference>
<evidence type="ECO:0000259" key="5">
    <source>
        <dbReference type="PROSITE" id="PS50086"/>
    </source>
</evidence>
<sequence length="406" mass="46218">MSNYEEVASTNPRELSRAIQRGIPPALRGMCWQLMAATKDPALVETYTSLLKQTSPHEKSIGRDLNRTFPKHSYFMDSEGVGQENLFNVVKAYSIYDEEVGYTQGLQFIVGPLLLNMPDEEAFCVLVRLMKSYDLRSHYTPNMPGLQLRLFQFDRLLEELLPGVFMHLLRQGIKSSMYASQWFLTLFGYRFPLELVSSVFDLVFAEGVEAIFRFSVAILKRSEDKIVQLEFEDLIEFLKNELFEVYAPDPDDPSPHPLYKAQEFVREALQVKITPLMLDQFGEEWTSLCAQQSAHTLELDSLRKANAQLSSQVRQLEASLSQVNEEHCELVKQVVMAKLEREELEDELVKYKIAYADLSHQQASDGASFSRASMQAAQEREDRLSRGSTTSLWSSAMSRSSGSTGV</sequence>
<feature type="compositionally biased region" description="Low complexity" evidence="4">
    <location>
        <begin position="387"/>
        <end position="406"/>
    </location>
</feature>
<dbReference type="AlphaFoldDB" id="A0A1Y2FYH5"/>
<keyword evidence="7" id="KW-1185">Reference proteome</keyword>
<dbReference type="InParanoid" id="A0A1Y2FYH5"/>
<feature type="region of interest" description="Disordered" evidence="4">
    <location>
        <begin position="366"/>
        <end position="406"/>
    </location>
</feature>
<feature type="coiled-coil region" evidence="3">
    <location>
        <begin position="299"/>
        <end position="361"/>
    </location>
</feature>
<dbReference type="Gene3D" id="1.10.10.750">
    <property type="entry name" value="Ypt/Rab-GAP domain of gyp1p, domain 1"/>
    <property type="match status" value="1"/>
</dbReference>
<dbReference type="InterPro" id="IPR000195">
    <property type="entry name" value="Rab-GAP-TBC_dom"/>
</dbReference>
<reference evidence="6 7" key="1">
    <citation type="submission" date="2016-07" db="EMBL/GenBank/DDBJ databases">
        <title>Pervasive Adenine N6-methylation of Active Genes in Fungi.</title>
        <authorList>
            <consortium name="DOE Joint Genome Institute"/>
            <person name="Mondo S.J."/>
            <person name="Dannebaum R.O."/>
            <person name="Kuo R.C."/>
            <person name="Labutti K."/>
            <person name="Haridas S."/>
            <person name="Kuo A."/>
            <person name="Salamov A."/>
            <person name="Ahrendt S.R."/>
            <person name="Lipzen A."/>
            <person name="Sullivan W."/>
            <person name="Andreopoulos W.B."/>
            <person name="Clum A."/>
            <person name="Lindquist E."/>
            <person name="Daum C."/>
            <person name="Ramamoorthy G.K."/>
            <person name="Gryganskyi A."/>
            <person name="Culley D."/>
            <person name="Magnuson J.K."/>
            <person name="James T.Y."/>
            <person name="O'Malley M.A."/>
            <person name="Stajich J.E."/>
            <person name="Spatafora J.W."/>
            <person name="Visel A."/>
            <person name="Grigoriev I.V."/>
        </authorList>
    </citation>
    <scope>NUCLEOTIDE SEQUENCE [LARGE SCALE GENOMIC DNA]</scope>
    <source>
        <strain evidence="6 7">62-1032</strain>
    </source>
</reference>
<dbReference type="OrthoDB" id="295078at2759"/>
<evidence type="ECO:0000256" key="2">
    <source>
        <dbReference type="ARBA" id="ARBA00023054"/>
    </source>
</evidence>
<gene>
    <name evidence="6" type="ORF">BCR35DRAFT_300876</name>
</gene>
<proteinExistence type="predicted"/>
<accession>A0A1Y2FYH5</accession>
<dbReference type="FunCoup" id="A0A1Y2FYH5">
    <property type="interactions" value="2"/>
</dbReference>
<dbReference type="PROSITE" id="PS50086">
    <property type="entry name" value="TBC_RABGAP"/>
    <property type="match status" value="1"/>
</dbReference>
<feature type="domain" description="Rab-GAP TBC" evidence="5">
    <location>
        <begin position="22"/>
        <end position="207"/>
    </location>
</feature>
<dbReference type="GO" id="GO:0031267">
    <property type="term" value="F:small GTPase binding"/>
    <property type="evidence" value="ECO:0007669"/>
    <property type="project" value="TreeGrafter"/>
</dbReference>
<keyword evidence="1" id="KW-0343">GTPase activation</keyword>
<organism evidence="6 7">
    <name type="scientific">Leucosporidium creatinivorum</name>
    <dbReference type="NCBI Taxonomy" id="106004"/>
    <lineage>
        <taxon>Eukaryota</taxon>
        <taxon>Fungi</taxon>
        <taxon>Dikarya</taxon>
        <taxon>Basidiomycota</taxon>
        <taxon>Pucciniomycotina</taxon>
        <taxon>Microbotryomycetes</taxon>
        <taxon>Leucosporidiales</taxon>
        <taxon>Leucosporidium</taxon>
    </lineage>
</organism>
<protein>
    <submittedName>
        <fullName evidence="6">Rab-GTPase-TBC domain-domain-containing protein</fullName>
    </submittedName>
</protein>
<evidence type="ECO:0000256" key="4">
    <source>
        <dbReference type="SAM" id="MobiDB-lite"/>
    </source>
</evidence>
<dbReference type="Gene3D" id="1.10.8.270">
    <property type="entry name" value="putative rabgap domain of human tbc1 domain family member 14 like domains"/>
    <property type="match status" value="1"/>
</dbReference>
<dbReference type="Pfam" id="PF23436">
    <property type="entry name" value="RabGap-TBC_2"/>
    <property type="match status" value="1"/>
</dbReference>
<dbReference type="SMART" id="SM00164">
    <property type="entry name" value="TBC"/>
    <property type="match status" value="1"/>
</dbReference>
<evidence type="ECO:0000256" key="3">
    <source>
        <dbReference type="SAM" id="Coils"/>
    </source>
</evidence>
<evidence type="ECO:0000256" key="1">
    <source>
        <dbReference type="ARBA" id="ARBA00022468"/>
    </source>
</evidence>
<dbReference type="Proteomes" id="UP000193467">
    <property type="component" value="Unassembled WGS sequence"/>
</dbReference>
<feature type="compositionally biased region" description="Polar residues" evidence="4">
    <location>
        <begin position="366"/>
        <end position="376"/>
    </location>
</feature>
<dbReference type="STRING" id="106004.A0A1Y2FYH5"/>
<evidence type="ECO:0000313" key="6">
    <source>
        <dbReference type="EMBL" id="ORY89078.1"/>
    </source>
</evidence>
<dbReference type="SUPFAM" id="SSF47923">
    <property type="entry name" value="Ypt/Rab-GAP domain of gyp1p"/>
    <property type="match status" value="2"/>
</dbReference>
<dbReference type="Gene3D" id="1.10.472.80">
    <property type="entry name" value="Ypt/Rab-GAP domain of gyp1p, domain 3"/>
    <property type="match status" value="1"/>
</dbReference>
<keyword evidence="2 3" id="KW-0175">Coiled coil</keyword>
<comment type="caution">
    <text evidence="6">The sequence shown here is derived from an EMBL/GenBank/DDBJ whole genome shotgun (WGS) entry which is preliminary data.</text>
</comment>
<dbReference type="PANTHER" id="PTHR47219">
    <property type="entry name" value="RAB GTPASE-ACTIVATING PROTEIN 1-LIKE"/>
    <property type="match status" value="1"/>
</dbReference>